<gene>
    <name evidence="4" type="ORF">CMV30_08070</name>
</gene>
<accession>A0A290Q5E8</accession>
<evidence type="ECO:0000313" key="4">
    <source>
        <dbReference type="EMBL" id="ATC63909.1"/>
    </source>
</evidence>
<keyword evidence="5" id="KW-1185">Reference proteome</keyword>
<evidence type="ECO:0000259" key="3">
    <source>
        <dbReference type="Pfam" id="PF09835"/>
    </source>
</evidence>
<dbReference type="AlphaFoldDB" id="A0A290Q5E8"/>
<sequence>MAPPSPPPASASCLSPDAPASGSLRTSRVNSSSPQPSPPAHSPTPEPSALAPAPVKRSFWQRRVRDPILAQLTQGITPQKIALTFAVGSACALFPILGTTTLLCIAAAIALKLNQPLIHILNQLLWPAHIPVMYGCIRLGETLFNAPRISFDVVRMTELFWEHPTQFLHQFGATALHAIIAWTLLAPFFIAAIYFIALPLTRRLARKKPAVS</sequence>
<feature type="transmembrane region" description="Helical" evidence="2">
    <location>
        <begin position="175"/>
        <end position="198"/>
    </location>
</feature>
<organism evidence="4 5">
    <name type="scientific">Nibricoccus aquaticus</name>
    <dbReference type="NCBI Taxonomy" id="2576891"/>
    <lineage>
        <taxon>Bacteria</taxon>
        <taxon>Pseudomonadati</taxon>
        <taxon>Verrucomicrobiota</taxon>
        <taxon>Opitutia</taxon>
        <taxon>Opitutales</taxon>
        <taxon>Opitutaceae</taxon>
        <taxon>Nibricoccus</taxon>
    </lineage>
</organism>
<evidence type="ECO:0000256" key="2">
    <source>
        <dbReference type="SAM" id="Phobius"/>
    </source>
</evidence>
<dbReference type="KEGG" id="vbh:CMV30_08070"/>
<reference evidence="4 5" key="1">
    <citation type="submission" date="2017-09" db="EMBL/GenBank/DDBJ databases">
        <title>Complete genome sequence of Verrucomicrobial strain HZ-65, isolated from freshwater.</title>
        <authorList>
            <person name="Choi A."/>
        </authorList>
    </citation>
    <scope>NUCLEOTIDE SEQUENCE [LARGE SCALE GENOMIC DNA]</scope>
    <source>
        <strain evidence="4 5">HZ-65</strain>
    </source>
</reference>
<feature type="compositionally biased region" description="Pro residues" evidence="1">
    <location>
        <begin position="35"/>
        <end position="46"/>
    </location>
</feature>
<feature type="transmembrane region" description="Helical" evidence="2">
    <location>
        <begin position="81"/>
        <end position="111"/>
    </location>
</feature>
<dbReference type="PANTHER" id="PTHR35102:SF1">
    <property type="entry name" value="E3 UBIQUITIN-PROTEIN LIGASE"/>
    <property type="match status" value="1"/>
</dbReference>
<dbReference type="Proteomes" id="UP000217265">
    <property type="component" value="Chromosome"/>
</dbReference>
<dbReference type="Pfam" id="PF09835">
    <property type="entry name" value="DUF2062"/>
    <property type="match status" value="1"/>
</dbReference>
<protein>
    <recommendedName>
        <fullName evidence="3">DUF2062 domain-containing protein</fullName>
    </recommendedName>
</protein>
<evidence type="ECO:0000256" key="1">
    <source>
        <dbReference type="SAM" id="MobiDB-lite"/>
    </source>
</evidence>
<keyword evidence="2" id="KW-0812">Transmembrane</keyword>
<dbReference type="EMBL" id="CP023344">
    <property type="protein sequence ID" value="ATC63909.1"/>
    <property type="molecule type" value="Genomic_DNA"/>
</dbReference>
<feature type="compositionally biased region" description="Low complexity" evidence="1">
    <location>
        <begin position="10"/>
        <end position="34"/>
    </location>
</feature>
<dbReference type="OrthoDB" id="338645at2"/>
<dbReference type="PANTHER" id="PTHR35102">
    <property type="entry name" value="E3 UBIQUITIN-PROTEIN LIGASE"/>
    <property type="match status" value="1"/>
</dbReference>
<keyword evidence="2" id="KW-1133">Transmembrane helix</keyword>
<keyword evidence="2" id="KW-0472">Membrane</keyword>
<evidence type="ECO:0000313" key="5">
    <source>
        <dbReference type="Proteomes" id="UP000217265"/>
    </source>
</evidence>
<feature type="region of interest" description="Disordered" evidence="1">
    <location>
        <begin position="1"/>
        <end position="52"/>
    </location>
</feature>
<dbReference type="InterPro" id="IPR018639">
    <property type="entry name" value="DUF2062"/>
</dbReference>
<proteinExistence type="predicted"/>
<feature type="domain" description="DUF2062" evidence="3">
    <location>
        <begin position="63"/>
        <end position="208"/>
    </location>
</feature>
<name>A0A290Q5E8_9BACT</name>